<evidence type="ECO:0000313" key="2">
    <source>
        <dbReference type="Proteomes" id="UP001178507"/>
    </source>
</evidence>
<comment type="caution">
    <text evidence="1">The sequence shown here is derived from an EMBL/GenBank/DDBJ whole genome shotgun (WGS) entry which is preliminary data.</text>
</comment>
<accession>A0AA36IVA0</accession>
<protein>
    <submittedName>
        <fullName evidence="1">Uncharacterized protein</fullName>
    </submittedName>
</protein>
<reference evidence="1" key="1">
    <citation type="submission" date="2023-08" db="EMBL/GenBank/DDBJ databases">
        <authorList>
            <person name="Chen Y."/>
            <person name="Shah S."/>
            <person name="Dougan E. K."/>
            <person name="Thang M."/>
            <person name="Chan C."/>
        </authorList>
    </citation>
    <scope>NUCLEOTIDE SEQUENCE</scope>
</reference>
<dbReference type="AlphaFoldDB" id="A0AA36IVA0"/>
<gene>
    <name evidence="1" type="ORF">EVOR1521_LOCUS18289</name>
</gene>
<organism evidence="1 2">
    <name type="scientific">Effrenium voratum</name>
    <dbReference type="NCBI Taxonomy" id="2562239"/>
    <lineage>
        <taxon>Eukaryota</taxon>
        <taxon>Sar</taxon>
        <taxon>Alveolata</taxon>
        <taxon>Dinophyceae</taxon>
        <taxon>Suessiales</taxon>
        <taxon>Symbiodiniaceae</taxon>
        <taxon>Effrenium</taxon>
    </lineage>
</organism>
<dbReference type="Proteomes" id="UP001178507">
    <property type="component" value="Unassembled WGS sequence"/>
</dbReference>
<proteinExistence type="predicted"/>
<name>A0AA36IVA0_9DINO</name>
<evidence type="ECO:0000313" key="1">
    <source>
        <dbReference type="EMBL" id="CAJ1393414.1"/>
    </source>
</evidence>
<sequence length="458" mass="49542">MAAALSRKDLDDRIKSEKDWRHQYSTHLDQLVESLFAVKDVSLLQRVLHTGLEKVRGMEFESSDGKILPLSQAVAAPTSKYQTIKVHGTGTPKTSFELPYKGQKLTGSALEAQCDQWSNGPMEPDAASAIKSGSQQLAALQGRTFLVLGANSELGPLRPLLEAGATVAAVATKRPKRWKELLAFARQSAGTLLVPCPAGQEVNNDEDLAAVAGADLVSETPQVVEWLLRCGRAADGQVTLGTYLYADGEANVRLTAASDYAVEALKSLGKEKVSFAYLASCSTSQSIPQEAVKAQEVNFQASGQWSKTFGKRQVCTPLDGSRCFLRAFEVLQGPNYALAQLTRQWRAALLHSEGFLVSSPLAPMCRTESVVHNPTMAVVLEGVAHFPPQEAYDPDAGRMAMFAILLSDLTEPVPELASPMLITTRKAFHSGIWRTPFVMASLGKTTWFLGKVAPKKAP</sequence>
<keyword evidence="2" id="KW-1185">Reference proteome</keyword>
<dbReference type="EMBL" id="CAUJNA010002557">
    <property type="protein sequence ID" value="CAJ1393414.1"/>
    <property type="molecule type" value="Genomic_DNA"/>
</dbReference>